<keyword evidence="3" id="KW-0732">Signal</keyword>
<dbReference type="Proteomes" id="UP000029867">
    <property type="component" value="Unassembled WGS sequence"/>
</dbReference>
<evidence type="ECO:0000256" key="1">
    <source>
        <dbReference type="SAM" id="MobiDB-lite"/>
    </source>
</evidence>
<dbReference type="InterPro" id="IPR015919">
    <property type="entry name" value="Cadherin-like_sf"/>
</dbReference>
<dbReference type="InterPro" id="IPR013783">
    <property type="entry name" value="Ig-like_fold"/>
</dbReference>
<dbReference type="VEuPathDB" id="FungiDB:C5L36_0D00450"/>
<proteinExistence type="predicted"/>
<comment type="caution">
    <text evidence="5">The sequence shown here is derived from an EMBL/GenBank/DDBJ whole genome shotgun (WGS) entry which is preliminary data.</text>
</comment>
<dbReference type="HOGENOM" id="CLU_017550_1_0_1"/>
<feature type="chain" id="PRO_5001951765" description="Dystroglycan-type cadherin-like domain-containing protein" evidence="3">
    <location>
        <begin position="18"/>
        <end position="788"/>
    </location>
</feature>
<dbReference type="Gene3D" id="2.60.40.10">
    <property type="entry name" value="Immunoglobulins"/>
    <property type="match status" value="2"/>
</dbReference>
<name>A0A099P094_PICKU</name>
<keyword evidence="2" id="KW-0472">Membrane</keyword>
<dbReference type="GO" id="GO:0005509">
    <property type="term" value="F:calcium ion binding"/>
    <property type="evidence" value="ECO:0007669"/>
    <property type="project" value="InterPro"/>
</dbReference>
<dbReference type="SUPFAM" id="SSF49313">
    <property type="entry name" value="Cadherin-like"/>
    <property type="match status" value="3"/>
</dbReference>
<feature type="domain" description="Dystroglycan-type cadherin-like" evidence="4">
    <location>
        <begin position="123"/>
        <end position="240"/>
    </location>
</feature>
<evidence type="ECO:0000256" key="2">
    <source>
        <dbReference type="SAM" id="Phobius"/>
    </source>
</evidence>
<organism evidence="5 6">
    <name type="scientific">Pichia kudriavzevii</name>
    <name type="common">Yeast</name>
    <name type="synonym">Issatchenkia orientalis</name>
    <dbReference type="NCBI Taxonomy" id="4909"/>
    <lineage>
        <taxon>Eukaryota</taxon>
        <taxon>Fungi</taxon>
        <taxon>Dikarya</taxon>
        <taxon>Ascomycota</taxon>
        <taxon>Saccharomycotina</taxon>
        <taxon>Pichiomycetes</taxon>
        <taxon>Pichiales</taxon>
        <taxon>Pichiaceae</taxon>
        <taxon>Pichia</taxon>
    </lineage>
</organism>
<accession>A0A099P094</accession>
<keyword evidence="2" id="KW-0812">Transmembrane</keyword>
<dbReference type="eggNOG" id="ENOG502QURR">
    <property type="taxonomic scope" value="Eukaryota"/>
</dbReference>
<evidence type="ECO:0000313" key="6">
    <source>
        <dbReference type="Proteomes" id="UP000029867"/>
    </source>
</evidence>
<feature type="signal peptide" evidence="3">
    <location>
        <begin position="1"/>
        <end position="17"/>
    </location>
</feature>
<feature type="domain" description="Dystroglycan-type cadherin-like" evidence="4">
    <location>
        <begin position="20"/>
        <end position="116"/>
    </location>
</feature>
<sequence length="788" mass="86388">MNPLGIVLLLLSAIATANPYVGFPFSQQLPNIARVGENYQFTINEQTFKSDSNSQITYSVYELPSWLHFDTSSLTFSGLPSDADKLGTINFILEGADNQGKLNQSCSIVLSDQPAPILNEKELVIQQLGDIGTTNGYNGIVFKPQEPFKITFDKSTFQIPSSSNNHIVTYYGKSANRTSLPSWCFFDEDSLTFSGTTPPVNSVNAPSLEFDLTLIATDYNGYSAAYTDFNIVVGGHQLFINGTYNSSVMVNPGSKFDVDLPLNLIYLDNQVIDTSQIDRIENSNGPNWIQITDKSKLVGDVPEDQTDNIVANITLFDIYGDSVFMNFDINVLHEIFNVNSLDNVTVSNGKFFEYTLPDSIFHNKTATELDVVFSDEWLTFYHSNNTFIGKVPSNFQNSKITLNASINSLKQSLSFYLIGNPTKSSSLYSSKTSSFSSRTSGSSSRNRSSSTTKSSVLKSSSSPSSSAYTSTSAGYYSSSSSPSSSSLVSPIMSKSSNTKGLAIGLGVGIPVGVIILAAILFFFCCFRRRKNKDDSDVDDTNNDTYINDNEKGFLPKDNNSFLSSDTLNGSTKIMAANNLSNLEKDSDVSSYYSTNQSTLNDGTLYQAANTQMSTDQLLGNDSDPVVTSKSNANKSGVFNSWRKSSSNLKTRDSLNSLATVATNDLLTVNVVNDDRVRKSQMNLPSISKLRNLSSSSSSLYNSSYTNTPTNLTFSNSSSNHNSKEFNSNLETLRENDLSRESSYNTLSSNPQLVEFNESGSLSRKIIQREEKSYQGELYNVSDDISNHS</sequence>
<feature type="region of interest" description="Disordered" evidence="1">
    <location>
        <begin position="424"/>
        <end position="469"/>
    </location>
</feature>
<evidence type="ECO:0000313" key="5">
    <source>
        <dbReference type="EMBL" id="KGK37724.1"/>
    </source>
</evidence>
<reference evidence="6" key="1">
    <citation type="journal article" date="2014" name="Microb. Cell Fact.">
        <title>Exploiting Issatchenkia orientalis SD108 for succinic acid production.</title>
        <authorList>
            <person name="Xiao H."/>
            <person name="Shao Z."/>
            <person name="Jiang Y."/>
            <person name="Dole S."/>
            <person name="Zhao H."/>
        </authorList>
    </citation>
    <scope>NUCLEOTIDE SEQUENCE [LARGE SCALE GENOMIC DNA]</scope>
    <source>
        <strain evidence="6">SD108</strain>
    </source>
</reference>
<dbReference type="GO" id="GO:0016020">
    <property type="term" value="C:membrane"/>
    <property type="evidence" value="ECO:0007669"/>
    <property type="project" value="InterPro"/>
</dbReference>
<dbReference type="InterPro" id="IPR006644">
    <property type="entry name" value="Cadg"/>
</dbReference>
<dbReference type="AlphaFoldDB" id="A0A099P094"/>
<evidence type="ECO:0000256" key="3">
    <source>
        <dbReference type="SAM" id="SignalP"/>
    </source>
</evidence>
<dbReference type="SMART" id="SM00736">
    <property type="entry name" value="CADG"/>
    <property type="match status" value="2"/>
</dbReference>
<keyword evidence="2" id="KW-1133">Transmembrane helix</keyword>
<dbReference type="Pfam" id="PF05345">
    <property type="entry name" value="He_PIG"/>
    <property type="match status" value="2"/>
</dbReference>
<gene>
    <name evidence="5" type="ORF">JL09_g3076</name>
</gene>
<feature type="transmembrane region" description="Helical" evidence="2">
    <location>
        <begin position="501"/>
        <end position="526"/>
    </location>
</feature>
<evidence type="ECO:0000259" key="4">
    <source>
        <dbReference type="SMART" id="SM00736"/>
    </source>
</evidence>
<dbReference type="EMBL" id="JQFK01000030">
    <property type="protein sequence ID" value="KGK37724.1"/>
    <property type="molecule type" value="Genomic_DNA"/>
</dbReference>
<protein>
    <recommendedName>
        <fullName evidence="4">Dystroglycan-type cadherin-like domain-containing protein</fullName>
    </recommendedName>
</protein>